<dbReference type="InterPro" id="IPR007334">
    <property type="entry name" value="UPF0208"/>
</dbReference>
<evidence type="ECO:0000256" key="7">
    <source>
        <dbReference type="ARBA" id="ARBA00023136"/>
    </source>
</evidence>
<evidence type="ECO:0000256" key="3">
    <source>
        <dbReference type="ARBA" id="ARBA00022475"/>
    </source>
</evidence>
<feature type="transmembrane region" description="Helical" evidence="8">
    <location>
        <begin position="44"/>
        <end position="63"/>
    </location>
</feature>
<organism evidence="9 10">
    <name type="scientific">Vibrio palustris</name>
    <dbReference type="NCBI Taxonomy" id="1918946"/>
    <lineage>
        <taxon>Bacteria</taxon>
        <taxon>Pseudomonadati</taxon>
        <taxon>Pseudomonadota</taxon>
        <taxon>Gammaproteobacteria</taxon>
        <taxon>Vibrionales</taxon>
        <taxon>Vibrionaceae</taxon>
        <taxon>Vibrio</taxon>
    </lineage>
</organism>
<keyword evidence="4" id="KW-0997">Cell inner membrane</keyword>
<reference evidence="9 10" key="1">
    <citation type="submission" date="2017-02" db="EMBL/GenBank/DDBJ databases">
        <authorList>
            <person name="Peterson S.W."/>
        </authorList>
    </citation>
    <scope>NUCLEOTIDE SEQUENCE [LARGE SCALE GENOMIC DNA]</scope>
    <source>
        <strain evidence="9 10">CECT 9027</strain>
    </source>
</reference>
<evidence type="ECO:0000256" key="1">
    <source>
        <dbReference type="ARBA" id="ARBA00004429"/>
    </source>
</evidence>
<dbReference type="EMBL" id="FUFT01000002">
    <property type="protein sequence ID" value="SJL83327.1"/>
    <property type="molecule type" value="Genomic_DNA"/>
</dbReference>
<evidence type="ECO:0000313" key="10">
    <source>
        <dbReference type="Proteomes" id="UP000189475"/>
    </source>
</evidence>
<keyword evidence="10" id="KW-1185">Reference proteome</keyword>
<keyword evidence="6 8" id="KW-1133">Transmembrane helix</keyword>
<gene>
    <name evidence="9" type="ORF">VPAL9027_01293</name>
</gene>
<dbReference type="NCBIfam" id="NF002493">
    <property type="entry name" value="PRK01816.1"/>
    <property type="match status" value="1"/>
</dbReference>
<feature type="transmembrane region" description="Helical" evidence="8">
    <location>
        <begin position="69"/>
        <end position="90"/>
    </location>
</feature>
<evidence type="ECO:0000313" key="9">
    <source>
        <dbReference type="EMBL" id="SJL83327.1"/>
    </source>
</evidence>
<dbReference type="AlphaFoldDB" id="A0A1R4B336"/>
<protein>
    <recommendedName>
        <fullName evidence="8">UPF0208 membrane protein VPAL9027_01293</fullName>
    </recommendedName>
</protein>
<sequence>MRMNNRVGIMYCLKDGQKYMDAWPVRKELNPMFPEQRIIKATKFAVKVMPAVAAISVLTQMVFHNQAAMPQAIIVALFAMSLPIQGIWWLGQRANTDLPPSLATWYREIHQKILDSGFALEPAKSKPRYKELAQVLNRAFRQLDDSVFERWF</sequence>
<comment type="subcellular location">
    <subcellularLocation>
        <location evidence="1">Cell inner membrane</location>
        <topology evidence="1">Multi-pass membrane protein</topology>
    </subcellularLocation>
    <subcellularLocation>
        <location evidence="8">Cell membrane</location>
        <topology evidence="8">Multi-pass membrane protein</topology>
    </subcellularLocation>
</comment>
<dbReference type="STRING" id="1918946.VPAL9027_01293"/>
<evidence type="ECO:0000256" key="5">
    <source>
        <dbReference type="ARBA" id="ARBA00022692"/>
    </source>
</evidence>
<dbReference type="GO" id="GO:0005886">
    <property type="term" value="C:plasma membrane"/>
    <property type="evidence" value="ECO:0007669"/>
    <property type="project" value="UniProtKB-SubCell"/>
</dbReference>
<evidence type="ECO:0000256" key="2">
    <source>
        <dbReference type="ARBA" id="ARBA00009474"/>
    </source>
</evidence>
<evidence type="ECO:0000256" key="6">
    <source>
        <dbReference type="ARBA" id="ARBA00022989"/>
    </source>
</evidence>
<dbReference type="Pfam" id="PF04217">
    <property type="entry name" value="DUF412"/>
    <property type="match status" value="1"/>
</dbReference>
<keyword evidence="5 8" id="KW-0812">Transmembrane</keyword>
<evidence type="ECO:0000256" key="4">
    <source>
        <dbReference type="ARBA" id="ARBA00022519"/>
    </source>
</evidence>
<comment type="similarity">
    <text evidence="2 8">Belongs to the UPF0208 family.</text>
</comment>
<keyword evidence="7 8" id="KW-0472">Membrane</keyword>
<proteinExistence type="inferred from homology"/>
<name>A0A1R4B336_9VIBR</name>
<keyword evidence="3 8" id="KW-1003">Cell membrane</keyword>
<dbReference type="HAMAP" id="MF_01101">
    <property type="entry name" value="UPF0208"/>
    <property type="match status" value="1"/>
</dbReference>
<dbReference type="OrthoDB" id="7066670at2"/>
<evidence type="ECO:0000256" key="8">
    <source>
        <dbReference type="HAMAP-Rule" id="MF_01101"/>
    </source>
</evidence>
<dbReference type="Proteomes" id="UP000189475">
    <property type="component" value="Unassembled WGS sequence"/>
</dbReference>
<accession>A0A1R4B336</accession>